<comment type="caution">
    <text evidence="2">The sequence shown here is derived from an EMBL/GenBank/DDBJ whole genome shotgun (WGS) entry which is preliminary data.</text>
</comment>
<protein>
    <submittedName>
        <fullName evidence="2">Uncharacterized protein</fullName>
    </submittedName>
</protein>
<evidence type="ECO:0000313" key="2">
    <source>
        <dbReference type="EMBL" id="KAG8087775.1"/>
    </source>
</evidence>
<proteinExistence type="predicted"/>
<dbReference type="AlphaFoldDB" id="A0A8J6BN09"/>
<evidence type="ECO:0000256" key="1">
    <source>
        <dbReference type="SAM" id="MobiDB-lite"/>
    </source>
</evidence>
<reference evidence="2" key="1">
    <citation type="journal article" date="2021" name="bioRxiv">
        <title>Whole Genome Assembly and Annotation of Northern Wild Rice, Zizania palustris L., Supports a Whole Genome Duplication in the Zizania Genus.</title>
        <authorList>
            <person name="Haas M."/>
            <person name="Kono T."/>
            <person name="Macchietto M."/>
            <person name="Millas R."/>
            <person name="McGilp L."/>
            <person name="Shao M."/>
            <person name="Duquette J."/>
            <person name="Hirsch C.N."/>
            <person name="Kimball J."/>
        </authorList>
    </citation>
    <scope>NUCLEOTIDE SEQUENCE</scope>
    <source>
        <tissue evidence="2">Fresh leaf tissue</tissue>
    </source>
</reference>
<name>A0A8J6BN09_ZIZPA</name>
<feature type="region of interest" description="Disordered" evidence="1">
    <location>
        <begin position="46"/>
        <end position="83"/>
    </location>
</feature>
<dbReference type="Proteomes" id="UP000729402">
    <property type="component" value="Unassembled WGS sequence"/>
</dbReference>
<reference evidence="2" key="2">
    <citation type="submission" date="2021-02" db="EMBL/GenBank/DDBJ databases">
        <authorList>
            <person name="Kimball J.A."/>
            <person name="Haas M.W."/>
            <person name="Macchietto M."/>
            <person name="Kono T."/>
            <person name="Duquette J."/>
            <person name="Shao M."/>
        </authorList>
    </citation>
    <scope>NUCLEOTIDE SEQUENCE</scope>
    <source>
        <tissue evidence="2">Fresh leaf tissue</tissue>
    </source>
</reference>
<feature type="compositionally biased region" description="Basic residues" evidence="1">
    <location>
        <begin position="72"/>
        <end position="81"/>
    </location>
</feature>
<gene>
    <name evidence="2" type="ORF">GUJ93_ZPchr0010g9383</name>
</gene>
<accession>A0A8J6BN09</accession>
<sequence>MARHCYLRRNMRCLTQRQKRAAATRWSAAIGGRCPLQSRLRSLPPLRERRTPSMPLVRPVRPSPPLLDHPHPHPHPHRRFHPLGPGSEVRFSFFLSHTHVATAEFCII</sequence>
<keyword evidence="3" id="KW-1185">Reference proteome</keyword>
<organism evidence="2 3">
    <name type="scientific">Zizania palustris</name>
    <name type="common">Northern wild rice</name>
    <dbReference type="NCBI Taxonomy" id="103762"/>
    <lineage>
        <taxon>Eukaryota</taxon>
        <taxon>Viridiplantae</taxon>
        <taxon>Streptophyta</taxon>
        <taxon>Embryophyta</taxon>
        <taxon>Tracheophyta</taxon>
        <taxon>Spermatophyta</taxon>
        <taxon>Magnoliopsida</taxon>
        <taxon>Liliopsida</taxon>
        <taxon>Poales</taxon>
        <taxon>Poaceae</taxon>
        <taxon>BOP clade</taxon>
        <taxon>Oryzoideae</taxon>
        <taxon>Oryzeae</taxon>
        <taxon>Zizaniinae</taxon>
        <taxon>Zizania</taxon>
    </lineage>
</organism>
<evidence type="ECO:0000313" key="3">
    <source>
        <dbReference type="Proteomes" id="UP000729402"/>
    </source>
</evidence>
<dbReference type="EMBL" id="JAAALK010000082">
    <property type="protein sequence ID" value="KAG8087775.1"/>
    <property type="molecule type" value="Genomic_DNA"/>
</dbReference>